<sequence length="289" mass="33237">MDHPSFCVGWDNYRRLDDYQDTTNYVLQTNAEAADYDDIPTNSRKTYLIAIFHRISRQQLNYRNCNVNELRTFAIQRRLATAPAAPSRRKVRDGDHKRLVRLLEAADESATFPGFLDLSAKLRCLVYEHYVASLPKKLQVPAQPPIAKVNKLLRTESLPIFYHGCQIQLHLQQQQRKDRKILKFSNDSQLFLNSLAPKSLAEIHSLHIACSLGSSASYMGHEIDIQLKKSEKAGVQVKKRFKGFMLQNARTRSIEVALSDFFNQESQRKKELTIEGVYAARRKLEDTVV</sequence>
<keyword evidence="2" id="KW-1185">Reference proteome</keyword>
<dbReference type="EMBL" id="ML993627">
    <property type="protein sequence ID" value="KAF2160409.1"/>
    <property type="molecule type" value="Genomic_DNA"/>
</dbReference>
<organism evidence="1 2">
    <name type="scientific">Zasmidium cellare ATCC 36951</name>
    <dbReference type="NCBI Taxonomy" id="1080233"/>
    <lineage>
        <taxon>Eukaryota</taxon>
        <taxon>Fungi</taxon>
        <taxon>Dikarya</taxon>
        <taxon>Ascomycota</taxon>
        <taxon>Pezizomycotina</taxon>
        <taxon>Dothideomycetes</taxon>
        <taxon>Dothideomycetidae</taxon>
        <taxon>Mycosphaerellales</taxon>
        <taxon>Mycosphaerellaceae</taxon>
        <taxon>Zasmidium</taxon>
    </lineage>
</organism>
<evidence type="ECO:0000313" key="1">
    <source>
        <dbReference type="EMBL" id="KAF2160409.1"/>
    </source>
</evidence>
<dbReference type="Proteomes" id="UP000799537">
    <property type="component" value="Unassembled WGS sequence"/>
</dbReference>
<name>A0A6A6C3T7_ZASCE</name>
<dbReference type="AlphaFoldDB" id="A0A6A6C3T7"/>
<dbReference type="GeneID" id="54562655"/>
<accession>A0A6A6C3T7</accession>
<evidence type="ECO:0000313" key="2">
    <source>
        <dbReference type="Proteomes" id="UP000799537"/>
    </source>
</evidence>
<dbReference type="RefSeq" id="XP_033661298.1">
    <property type="nucleotide sequence ID" value="XM_033809383.1"/>
</dbReference>
<protein>
    <submittedName>
        <fullName evidence="1">Uncharacterized protein</fullName>
    </submittedName>
</protein>
<reference evidence="1" key="1">
    <citation type="journal article" date="2020" name="Stud. Mycol.">
        <title>101 Dothideomycetes genomes: a test case for predicting lifestyles and emergence of pathogens.</title>
        <authorList>
            <person name="Haridas S."/>
            <person name="Albert R."/>
            <person name="Binder M."/>
            <person name="Bloem J."/>
            <person name="Labutti K."/>
            <person name="Salamov A."/>
            <person name="Andreopoulos B."/>
            <person name="Baker S."/>
            <person name="Barry K."/>
            <person name="Bills G."/>
            <person name="Bluhm B."/>
            <person name="Cannon C."/>
            <person name="Castanera R."/>
            <person name="Culley D."/>
            <person name="Daum C."/>
            <person name="Ezra D."/>
            <person name="Gonzalez J."/>
            <person name="Henrissat B."/>
            <person name="Kuo A."/>
            <person name="Liang C."/>
            <person name="Lipzen A."/>
            <person name="Lutzoni F."/>
            <person name="Magnuson J."/>
            <person name="Mondo S."/>
            <person name="Nolan M."/>
            <person name="Ohm R."/>
            <person name="Pangilinan J."/>
            <person name="Park H.-J."/>
            <person name="Ramirez L."/>
            <person name="Alfaro M."/>
            <person name="Sun H."/>
            <person name="Tritt A."/>
            <person name="Yoshinaga Y."/>
            <person name="Zwiers L.-H."/>
            <person name="Turgeon B."/>
            <person name="Goodwin S."/>
            <person name="Spatafora J."/>
            <person name="Crous P."/>
            <person name="Grigoriev I."/>
        </authorList>
    </citation>
    <scope>NUCLEOTIDE SEQUENCE</scope>
    <source>
        <strain evidence="1">ATCC 36951</strain>
    </source>
</reference>
<gene>
    <name evidence="1" type="ORF">M409DRAFT_29255</name>
</gene>
<proteinExistence type="predicted"/>
<dbReference type="OrthoDB" id="62952at2759"/>